<feature type="domain" description="B box-type" evidence="2">
    <location>
        <begin position="64"/>
        <end position="105"/>
    </location>
</feature>
<dbReference type="AlphaFoldDB" id="A0A8B6BKM7"/>
<dbReference type="GO" id="GO:0008270">
    <property type="term" value="F:zinc ion binding"/>
    <property type="evidence" value="ECO:0007669"/>
    <property type="project" value="UniProtKB-KW"/>
</dbReference>
<feature type="domain" description="B box-type" evidence="2">
    <location>
        <begin position="4"/>
        <end position="54"/>
    </location>
</feature>
<dbReference type="InterPro" id="IPR011042">
    <property type="entry name" value="6-blade_b-propeller_TolB-like"/>
</dbReference>
<keyword evidence="1" id="KW-0479">Metal-binding</keyword>
<name>A0A8B6BKM7_MYTGA</name>
<dbReference type="OrthoDB" id="6265224at2759"/>
<evidence type="ECO:0000259" key="2">
    <source>
        <dbReference type="PROSITE" id="PS50119"/>
    </source>
</evidence>
<dbReference type="PANTHER" id="PTHR25462">
    <property type="entry name" value="BONUS, ISOFORM C-RELATED"/>
    <property type="match status" value="1"/>
</dbReference>
<dbReference type="Gene3D" id="2.120.10.30">
    <property type="entry name" value="TolB, C-terminal domain"/>
    <property type="match status" value="1"/>
</dbReference>
<proteinExistence type="predicted"/>
<dbReference type="InterPro" id="IPR000315">
    <property type="entry name" value="Znf_B-box"/>
</dbReference>
<dbReference type="SUPFAM" id="SSF57845">
    <property type="entry name" value="B-box zinc-binding domain"/>
    <property type="match status" value="1"/>
</dbReference>
<organism evidence="3 4">
    <name type="scientific">Mytilus galloprovincialis</name>
    <name type="common">Mediterranean mussel</name>
    <dbReference type="NCBI Taxonomy" id="29158"/>
    <lineage>
        <taxon>Eukaryota</taxon>
        <taxon>Metazoa</taxon>
        <taxon>Spiralia</taxon>
        <taxon>Lophotrochozoa</taxon>
        <taxon>Mollusca</taxon>
        <taxon>Bivalvia</taxon>
        <taxon>Autobranchia</taxon>
        <taxon>Pteriomorphia</taxon>
        <taxon>Mytilida</taxon>
        <taxon>Mytiloidea</taxon>
        <taxon>Mytilidae</taxon>
        <taxon>Mytilinae</taxon>
        <taxon>Mytilus</taxon>
    </lineage>
</organism>
<dbReference type="Gene3D" id="3.30.160.60">
    <property type="entry name" value="Classic Zinc Finger"/>
    <property type="match status" value="1"/>
</dbReference>
<dbReference type="Proteomes" id="UP000596742">
    <property type="component" value="Unassembled WGS sequence"/>
</dbReference>
<dbReference type="PANTHER" id="PTHR25462:SF296">
    <property type="entry name" value="MEIOTIC P26, ISOFORM F"/>
    <property type="match status" value="1"/>
</dbReference>
<evidence type="ECO:0000313" key="3">
    <source>
        <dbReference type="EMBL" id="VDH91968.1"/>
    </source>
</evidence>
<sequence length="562" mass="63795">MATGKIIPCGPCNVDDVTKNAWRWCTSCEEGLCEDCEHVHRRSKASRNHQVISIEDYSKIENISISQVCEHHAENLEWFCKMHDEILCVACVPSKHKACSDVVPISEISAKSRQSASLFDLEETIEGTLKNVTLCIKNRESATKELEKQEMAVKSMVLQTRTKINVHLDKLQEKLLHELRSTSQTCKSKYMKILRKLKSTEEMLTKLREDTKHMKQFSSDIQVFLGTRQINKRITHEIESIKNEICSAKDYELKVSIESLIEKLSKDVEEFGKIIVSESATNLDFRDPKFDQAQIEMNVPTSRNISDIKLQLIKSFQIKETTELKVTGCVILPNGILLLANNTRENKLIMYSDTGKHIRDIQVSGKPFDIAVIDLDRIVVTYGDESYIEIMNSNTFNVEKKISLQNSCLGISHEDGKLFVANGNGIQVIGLSGKEMKTLKEVSKGIFYIKSTRDKIFYTDFNTQKIHCCHLNGKELWQRKIDSIVFPLGITLDNYHNVYVVCYSSHNLTTIQPDGKDSKTLLAESDGLMLPQTVCYDNVKGTLIICSDGKNVALYKVVQNFS</sequence>
<evidence type="ECO:0000256" key="1">
    <source>
        <dbReference type="PROSITE-ProRule" id="PRU00024"/>
    </source>
</evidence>
<dbReference type="PROSITE" id="PS50119">
    <property type="entry name" value="ZF_BBOX"/>
    <property type="match status" value="2"/>
</dbReference>
<dbReference type="Pfam" id="PF00643">
    <property type="entry name" value="zf-B_box"/>
    <property type="match status" value="1"/>
</dbReference>
<dbReference type="SUPFAM" id="SSF101898">
    <property type="entry name" value="NHL repeat"/>
    <property type="match status" value="1"/>
</dbReference>
<keyword evidence="1" id="KW-0862">Zinc</keyword>
<dbReference type="EMBL" id="UYJE01000286">
    <property type="protein sequence ID" value="VDH91968.1"/>
    <property type="molecule type" value="Genomic_DNA"/>
</dbReference>
<protein>
    <recommendedName>
        <fullName evidence="2">B box-type domain-containing protein</fullName>
    </recommendedName>
</protein>
<reference evidence="3" key="1">
    <citation type="submission" date="2018-11" db="EMBL/GenBank/DDBJ databases">
        <authorList>
            <person name="Alioto T."/>
            <person name="Alioto T."/>
        </authorList>
    </citation>
    <scope>NUCLEOTIDE SEQUENCE</scope>
</reference>
<keyword evidence="4" id="KW-1185">Reference proteome</keyword>
<evidence type="ECO:0000313" key="4">
    <source>
        <dbReference type="Proteomes" id="UP000596742"/>
    </source>
</evidence>
<accession>A0A8B6BKM7</accession>
<comment type="caution">
    <text evidence="3">The sequence shown here is derived from an EMBL/GenBank/DDBJ whole genome shotgun (WGS) entry which is preliminary data.</text>
</comment>
<dbReference type="CDD" id="cd19757">
    <property type="entry name" value="Bbox1"/>
    <property type="match status" value="1"/>
</dbReference>
<gene>
    <name evidence="3" type="ORF">MGAL_10B070406</name>
</gene>
<keyword evidence="1" id="KW-0863">Zinc-finger</keyword>
<dbReference type="InterPro" id="IPR047153">
    <property type="entry name" value="TRIM45/56/19-like"/>
</dbReference>